<reference evidence="6" key="1">
    <citation type="submission" date="2025-08" db="UniProtKB">
        <authorList>
            <consortium name="Ensembl"/>
        </authorList>
    </citation>
    <scope>IDENTIFICATION</scope>
</reference>
<keyword evidence="7" id="KW-1185">Reference proteome</keyword>
<feature type="domain" description="Arginine vasopressin-induced protein 1/transcriptional and immune response regulator" evidence="5">
    <location>
        <begin position="394"/>
        <end position="467"/>
    </location>
</feature>
<evidence type="ECO:0000256" key="3">
    <source>
        <dbReference type="ARBA" id="ARBA00023306"/>
    </source>
</evidence>
<feature type="region of interest" description="Disordered" evidence="4">
    <location>
        <begin position="1"/>
        <end position="20"/>
    </location>
</feature>
<dbReference type="Proteomes" id="UP000694562">
    <property type="component" value="Unplaced"/>
</dbReference>
<feature type="compositionally biased region" description="Low complexity" evidence="4">
    <location>
        <begin position="254"/>
        <end position="270"/>
    </location>
</feature>
<evidence type="ECO:0000259" key="5">
    <source>
        <dbReference type="Pfam" id="PF15063"/>
    </source>
</evidence>
<dbReference type="PANTHER" id="PTHR14350">
    <property type="entry name" value="ARGININE VASOPRESSIN-INDUCED PROTEIN 1"/>
    <property type="match status" value="1"/>
</dbReference>
<dbReference type="InterPro" id="IPR020282">
    <property type="entry name" value="Avpi1/C8orf4_dom"/>
</dbReference>
<sequence length="487" mass="50526">QAVEPREKVQAGGDAPADGGAQVGAVEAVLAVARQVAIASLPSLVAHDASGSCVEPHAQRQVVHQVGEEPAGAQPGHQRPAPQQAQPKEGQGEKPDQHGSEEGEVGRSFVLVSRHRHPEGSAQRQLPQAQQAQRAPQVGTVQTEGAAGRRPRGRWHCRGSRAGHGGALRAPARLGRDSGPRQRLPPPAAAKHLAPNGPPRAGPLCSPPRPAPAPRRASRRPTGHPRAAADGGGGRRTPPVPPLQGWPRRRTREAAAAAGRPGPAGQRAGTPRGGRRGARAGAPPLRHPGFPLDVTRAGAPPEGGAGSATPPPIYVTCATCPPPERRCGRAPGRRLAPATGGGRGLAGRRGAGRVNERGTRRRRDPGAAARGGPGSAAATRQTRADPPPPAAGAMGTPASVASDPPGQTAPAARGRKRASANIFQGVGLPELRSLFRSGGAERPEERARLVWRYAGQRRMARALRRLRRRTARPGSGMAALRRFGRLR</sequence>
<feature type="region of interest" description="Disordered" evidence="4">
    <location>
        <begin position="48"/>
        <end position="420"/>
    </location>
</feature>
<evidence type="ECO:0000256" key="1">
    <source>
        <dbReference type="ARBA" id="ARBA00002403"/>
    </source>
</evidence>
<feature type="compositionally biased region" description="Basic and acidic residues" evidence="4">
    <location>
        <begin position="90"/>
        <end position="105"/>
    </location>
</feature>
<dbReference type="OrthoDB" id="9906905at2759"/>
<comment type="function">
    <text evidence="1">May be involved in MAP kinase activation, epithelial sodium channel (ENaC) down-regulation and cell cycling.</text>
</comment>
<evidence type="ECO:0000256" key="4">
    <source>
        <dbReference type="SAM" id="MobiDB-lite"/>
    </source>
</evidence>
<accession>A0A8C4U2Q5</accession>
<dbReference type="Pfam" id="PF15063">
    <property type="entry name" value="TC1"/>
    <property type="match status" value="1"/>
</dbReference>
<dbReference type="Ensembl" id="ENSFTIT00000007415.1">
    <property type="protein sequence ID" value="ENSFTIP00000007101.1"/>
    <property type="gene ID" value="ENSFTIG00000004860.1"/>
</dbReference>
<feature type="compositionally biased region" description="Basic residues" evidence="4">
    <location>
        <begin position="149"/>
        <end position="161"/>
    </location>
</feature>
<proteinExistence type="predicted"/>
<protein>
    <recommendedName>
        <fullName evidence="2">Arginine vasopressin-induced protein 1</fullName>
    </recommendedName>
</protein>
<feature type="compositionally biased region" description="Low complexity" evidence="4">
    <location>
        <begin position="329"/>
        <end position="338"/>
    </location>
</feature>
<evidence type="ECO:0000313" key="6">
    <source>
        <dbReference type="Ensembl" id="ENSFTIP00000007101.1"/>
    </source>
</evidence>
<keyword evidence="3" id="KW-0131">Cell cycle</keyword>
<dbReference type="InterPro" id="IPR039579">
    <property type="entry name" value="AVPI1"/>
</dbReference>
<feature type="compositionally biased region" description="Gly residues" evidence="4">
    <location>
        <begin position="339"/>
        <end position="349"/>
    </location>
</feature>
<evidence type="ECO:0000256" key="2">
    <source>
        <dbReference type="ARBA" id="ARBA00020697"/>
    </source>
</evidence>
<dbReference type="OMA" id="EPGHERE"/>
<reference evidence="6" key="2">
    <citation type="submission" date="2025-09" db="UniProtKB">
        <authorList>
            <consortium name="Ensembl"/>
        </authorList>
    </citation>
    <scope>IDENTIFICATION</scope>
</reference>
<name>A0A8C4U2Q5_FALTI</name>
<evidence type="ECO:0000313" key="7">
    <source>
        <dbReference type="Proteomes" id="UP000694562"/>
    </source>
</evidence>
<organism evidence="6 7">
    <name type="scientific">Falco tinnunculus</name>
    <name type="common">Common kestrel</name>
    <dbReference type="NCBI Taxonomy" id="100819"/>
    <lineage>
        <taxon>Eukaryota</taxon>
        <taxon>Metazoa</taxon>
        <taxon>Chordata</taxon>
        <taxon>Craniata</taxon>
        <taxon>Vertebrata</taxon>
        <taxon>Euteleostomi</taxon>
        <taxon>Archelosauria</taxon>
        <taxon>Archosauria</taxon>
        <taxon>Dinosauria</taxon>
        <taxon>Saurischia</taxon>
        <taxon>Theropoda</taxon>
        <taxon>Coelurosauria</taxon>
        <taxon>Aves</taxon>
        <taxon>Neognathae</taxon>
        <taxon>Neoaves</taxon>
        <taxon>Telluraves</taxon>
        <taxon>Australaves</taxon>
        <taxon>Falconiformes</taxon>
        <taxon>Falconidae</taxon>
        <taxon>Falco</taxon>
    </lineage>
</organism>
<feature type="compositionally biased region" description="Low complexity" evidence="4">
    <location>
        <begin position="122"/>
        <end position="137"/>
    </location>
</feature>
<dbReference type="AlphaFoldDB" id="A0A8C4U2Q5"/>
<feature type="compositionally biased region" description="Low complexity" evidence="4">
    <location>
        <begin position="10"/>
        <end position="20"/>
    </location>
</feature>
<feature type="compositionally biased region" description="Pro residues" evidence="4">
    <location>
        <begin position="196"/>
        <end position="213"/>
    </location>
</feature>